<dbReference type="RefSeq" id="WP_378986888.1">
    <property type="nucleotide sequence ID" value="NZ_JBHSBW010000013.1"/>
</dbReference>
<feature type="transmembrane region" description="Helical" evidence="1">
    <location>
        <begin position="324"/>
        <end position="342"/>
    </location>
</feature>
<feature type="transmembrane region" description="Helical" evidence="1">
    <location>
        <begin position="290"/>
        <end position="312"/>
    </location>
</feature>
<dbReference type="EMBL" id="JBHSBW010000013">
    <property type="protein sequence ID" value="MFC4212701.1"/>
    <property type="molecule type" value="Genomic_DNA"/>
</dbReference>
<dbReference type="InterPro" id="IPR050879">
    <property type="entry name" value="Acyltransferase_3"/>
</dbReference>
<organism evidence="3 4">
    <name type="scientific">Pedobacter lithocola</name>
    <dbReference type="NCBI Taxonomy" id="1908239"/>
    <lineage>
        <taxon>Bacteria</taxon>
        <taxon>Pseudomonadati</taxon>
        <taxon>Bacteroidota</taxon>
        <taxon>Sphingobacteriia</taxon>
        <taxon>Sphingobacteriales</taxon>
        <taxon>Sphingobacteriaceae</taxon>
        <taxon>Pedobacter</taxon>
    </lineage>
</organism>
<keyword evidence="3" id="KW-0808">Transferase</keyword>
<name>A0ABV8PG58_9SPHI</name>
<dbReference type="EC" id="2.3.-.-" evidence="3"/>
<feature type="domain" description="Acyltransferase 3" evidence="2">
    <location>
        <begin position="16"/>
        <end position="365"/>
    </location>
</feature>
<evidence type="ECO:0000259" key="2">
    <source>
        <dbReference type="Pfam" id="PF01757"/>
    </source>
</evidence>
<evidence type="ECO:0000313" key="4">
    <source>
        <dbReference type="Proteomes" id="UP001595789"/>
    </source>
</evidence>
<dbReference type="Pfam" id="PF01757">
    <property type="entry name" value="Acyl_transf_3"/>
    <property type="match status" value="1"/>
</dbReference>
<feature type="transmembrane region" description="Helical" evidence="1">
    <location>
        <begin position="20"/>
        <end position="39"/>
    </location>
</feature>
<keyword evidence="4" id="KW-1185">Reference proteome</keyword>
<feature type="transmembrane region" description="Helical" evidence="1">
    <location>
        <begin position="169"/>
        <end position="188"/>
    </location>
</feature>
<dbReference type="Proteomes" id="UP001595789">
    <property type="component" value="Unassembled WGS sequence"/>
</dbReference>
<feature type="transmembrane region" description="Helical" evidence="1">
    <location>
        <begin position="45"/>
        <end position="62"/>
    </location>
</feature>
<accession>A0ABV8PG58</accession>
<keyword evidence="1" id="KW-0812">Transmembrane</keyword>
<evidence type="ECO:0000313" key="3">
    <source>
        <dbReference type="EMBL" id="MFC4212701.1"/>
    </source>
</evidence>
<comment type="caution">
    <text evidence="3">The sequence shown here is derived from an EMBL/GenBank/DDBJ whole genome shotgun (WGS) entry which is preliminary data.</text>
</comment>
<proteinExistence type="predicted"/>
<evidence type="ECO:0000256" key="1">
    <source>
        <dbReference type="SAM" id="Phobius"/>
    </source>
</evidence>
<feature type="transmembrane region" description="Helical" evidence="1">
    <location>
        <begin position="349"/>
        <end position="370"/>
    </location>
</feature>
<dbReference type="PANTHER" id="PTHR23028:SF53">
    <property type="entry name" value="ACYL_TRANSF_3 DOMAIN-CONTAINING PROTEIN"/>
    <property type="match status" value="1"/>
</dbReference>
<feature type="transmembrane region" description="Helical" evidence="1">
    <location>
        <begin position="95"/>
        <end position="112"/>
    </location>
</feature>
<sequence>MSDYHQNSLRVIPYNPQLDGLRFCAVLFVLCYHWLPKVFPTEMSFLFIGFVNFFFVLSSYLITKILIFSKAKANTVGASGLQLISFFLFRRSIRIFPAYYLYLIILLFLPIIGDEINKNAIMYFSYLSNYQIYFGQIWPISTAHLWTLAVEEQYYIIWPIIIIFTPEKYIFNTLLGIIIFGVLLRVLFYVPSTAIPQVILTQFCIDPFAIGGLLAYKYSKSEYENHWLSKFFNFLIYPSILIAIISIFVKSYYASFVINNLIFSIISYRLIEIAIFGYKGFLARFLENRFILYLGKISYGIYLYHLIIPVVFWKLFNKIYSHFYFLYTSFFISNQKGLNVFIKIISSEISCFIIYFFLTTGIAMLSWNLVEKQFNKLKFLFNPAKQKQV</sequence>
<keyword evidence="3" id="KW-0012">Acyltransferase</keyword>
<gene>
    <name evidence="3" type="ORF">ACFOWA_16015</name>
</gene>
<keyword evidence="1" id="KW-1133">Transmembrane helix</keyword>
<reference evidence="4" key="1">
    <citation type="journal article" date="2019" name="Int. J. Syst. Evol. Microbiol.">
        <title>The Global Catalogue of Microorganisms (GCM) 10K type strain sequencing project: providing services to taxonomists for standard genome sequencing and annotation.</title>
        <authorList>
            <consortium name="The Broad Institute Genomics Platform"/>
            <consortium name="The Broad Institute Genome Sequencing Center for Infectious Disease"/>
            <person name="Wu L."/>
            <person name="Ma J."/>
        </authorList>
    </citation>
    <scope>NUCLEOTIDE SEQUENCE [LARGE SCALE GENOMIC DNA]</scope>
    <source>
        <strain evidence="4">CCM 8691</strain>
    </source>
</reference>
<protein>
    <submittedName>
        <fullName evidence="3">Acyltransferase family protein</fullName>
        <ecNumber evidence="3">2.3.-.-</ecNumber>
    </submittedName>
</protein>
<feature type="transmembrane region" description="Helical" evidence="1">
    <location>
        <begin position="132"/>
        <end position="149"/>
    </location>
</feature>
<dbReference type="GO" id="GO:0016746">
    <property type="term" value="F:acyltransferase activity"/>
    <property type="evidence" value="ECO:0007669"/>
    <property type="project" value="UniProtKB-KW"/>
</dbReference>
<dbReference type="InterPro" id="IPR002656">
    <property type="entry name" value="Acyl_transf_3_dom"/>
</dbReference>
<feature type="transmembrane region" description="Helical" evidence="1">
    <location>
        <begin position="228"/>
        <end position="249"/>
    </location>
</feature>
<feature type="transmembrane region" description="Helical" evidence="1">
    <location>
        <begin position="261"/>
        <end position="278"/>
    </location>
</feature>
<keyword evidence="1" id="KW-0472">Membrane</keyword>
<feature type="transmembrane region" description="Helical" evidence="1">
    <location>
        <begin position="194"/>
        <end position="216"/>
    </location>
</feature>
<dbReference type="PANTHER" id="PTHR23028">
    <property type="entry name" value="ACETYLTRANSFERASE"/>
    <property type="match status" value="1"/>
</dbReference>